<dbReference type="PROSITE" id="PS51470">
    <property type="entry name" value="FG_GAP"/>
    <property type="match status" value="1"/>
</dbReference>
<dbReference type="EMBL" id="BOOH01000023">
    <property type="protein sequence ID" value="GIH77008.1"/>
    <property type="molecule type" value="Genomic_DNA"/>
</dbReference>
<feature type="chain" id="PRO_5035243417" description="Integrin-like protein" evidence="5">
    <location>
        <begin position="29"/>
        <end position="529"/>
    </location>
</feature>
<organism evidence="6 7">
    <name type="scientific">Planobispora longispora</name>
    <dbReference type="NCBI Taxonomy" id="28887"/>
    <lineage>
        <taxon>Bacteria</taxon>
        <taxon>Bacillati</taxon>
        <taxon>Actinomycetota</taxon>
        <taxon>Actinomycetes</taxon>
        <taxon>Streptosporangiales</taxon>
        <taxon>Streptosporangiaceae</taxon>
        <taxon>Planobispora</taxon>
    </lineage>
</organism>
<dbReference type="InterPro" id="IPR013519">
    <property type="entry name" value="Int_alpha_beta-p"/>
</dbReference>
<sequence>MFSARRVAALAAASLALSALLVPAPAGADALRGVGDFDFDGFADLVVASPLEDLGGVPDAGVVRVFYGGPDGPGSGGVQTITQNSGNLGSAAEPGDRFGASLTVGDFLFGAGSELVIGVPFEDDDEIAGDRADSGMVHILTGGTGALLNLNAAITLDPVNAQLGLAEVEAGDQWGAALAVGRVGRSGSDLAVGGPGEDLAVVDAGAVDVLHFEGGALDSVRRLHQDESLVEGAAAAFDRFGAAVATGNFDGDSFDDLAVGAPADQPGSVDPGGEVNVFYGAGSIPLTGADDQLWAQGTLPGGREAEDAVGAALTVGDFDGGPDDLAIGAPGENGGSGMVHVLYGASGGLNIARTQLWSQNSAGVSETSDPGDRFGAVLAAGDFNSDNQDDLAIGVPEEDREVDNRADVGGVNVLYGENDGQNSPDDPALGVDHQQFFVQISLGANAEQGDRFGAGLAAGDYDDNGEADLAAGVPGEDVSGATGADHGQVNVVYGRDPIIGFGGLDPDSNLTLQRPATPQAAGQFGAPLR</sequence>
<dbReference type="SMART" id="SM00191">
    <property type="entry name" value="Int_alpha"/>
    <property type="match status" value="7"/>
</dbReference>
<dbReference type="AlphaFoldDB" id="A0A8J3RRL6"/>
<feature type="signal peptide" evidence="5">
    <location>
        <begin position="1"/>
        <end position="28"/>
    </location>
</feature>
<dbReference type="PANTHER" id="PTHR23221:SF7">
    <property type="entry name" value="PHOSPHATIDYLINOSITOL-GLYCAN-SPECIFIC PHOSPHOLIPASE D"/>
    <property type="match status" value="1"/>
</dbReference>
<dbReference type="Pfam" id="PF01839">
    <property type="entry name" value="FG-GAP"/>
    <property type="match status" value="3"/>
</dbReference>
<evidence type="ECO:0000313" key="6">
    <source>
        <dbReference type="EMBL" id="GIH77008.1"/>
    </source>
</evidence>
<evidence type="ECO:0000256" key="3">
    <source>
        <dbReference type="ARBA" id="ARBA00022801"/>
    </source>
</evidence>
<keyword evidence="2" id="KW-0677">Repeat</keyword>
<evidence type="ECO:0000313" key="7">
    <source>
        <dbReference type="Proteomes" id="UP000616724"/>
    </source>
</evidence>
<dbReference type="InterPro" id="IPR013517">
    <property type="entry name" value="FG-GAP"/>
</dbReference>
<dbReference type="RefSeq" id="WP_203891565.1">
    <property type="nucleotide sequence ID" value="NZ_BOOH01000023.1"/>
</dbReference>
<proteinExistence type="predicted"/>
<keyword evidence="7" id="KW-1185">Reference proteome</keyword>
<dbReference type="InterPro" id="IPR028994">
    <property type="entry name" value="Integrin_alpha_N"/>
</dbReference>
<name>A0A8J3RRL6_9ACTN</name>
<protein>
    <recommendedName>
        <fullName evidence="8">Integrin-like protein</fullName>
    </recommendedName>
</protein>
<dbReference type="GO" id="GO:0016787">
    <property type="term" value="F:hydrolase activity"/>
    <property type="evidence" value="ECO:0007669"/>
    <property type="project" value="UniProtKB-KW"/>
</dbReference>
<keyword evidence="4" id="KW-0325">Glycoprotein</keyword>
<dbReference type="Gene3D" id="2.130.10.130">
    <property type="entry name" value="Integrin alpha, N-terminal"/>
    <property type="match status" value="4"/>
</dbReference>
<dbReference type="Proteomes" id="UP000616724">
    <property type="component" value="Unassembled WGS sequence"/>
</dbReference>
<evidence type="ECO:0000256" key="5">
    <source>
        <dbReference type="SAM" id="SignalP"/>
    </source>
</evidence>
<comment type="caution">
    <text evidence="6">The sequence shown here is derived from an EMBL/GenBank/DDBJ whole genome shotgun (WGS) entry which is preliminary data.</text>
</comment>
<dbReference type="SUPFAM" id="SSF69318">
    <property type="entry name" value="Integrin alpha N-terminal domain"/>
    <property type="match status" value="2"/>
</dbReference>
<evidence type="ECO:0008006" key="8">
    <source>
        <dbReference type="Google" id="ProtNLM"/>
    </source>
</evidence>
<reference evidence="6 7" key="1">
    <citation type="submission" date="2021-01" db="EMBL/GenBank/DDBJ databases">
        <title>Whole genome shotgun sequence of Planobispora longispora NBRC 13918.</title>
        <authorList>
            <person name="Komaki H."/>
            <person name="Tamura T."/>
        </authorList>
    </citation>
    <scope>NUCLEOTIDE SEQUENCE [LARGE SCALE GENOMIC DNA]</scope>
    <source>
        <strain evidence="6 7">NBRC 13918</strain>
    </source>
</reference>
<dbReference type="PANTHER" id="PTHR23221">
    <property type="entry name" value="GLYCOSYLPHOSPHATIDYLINOSITOL PHOSPHOLIPASE D"/>
    <property type="match status" value="1"/>
</dbReference>
<keyword evidence="3" id="KW-0378">Hydrolase</keyword>
<keyword evidence="1 5" id="KW-0732">Signal</keyword>
<accession>A0A8J3RRL6</accession>
<evidence type="ECO:0000256" key="4">
    <source>
        <dbReference type="ARBA" id="ARBA00023180"/>
    </source>
</evidence>
<evidence type="ECO:0000256" key="2">
    <source>
        <dbReference type="ARBA" id="ARBA00022737"/>
    </source>
</evidence>
<gene>
    <name evidence="6" type="ORF">Plo01_34370</name>
</gene>
<evidence type="ECO:0000256" key="1">
    <source>
        <dbReference type="ARBA" id="ARBA00022729"/>
    </source>
</evidence>